<dbReference type="RefSeq" id="WP_106742603.1">
    <property type="nucleotide sequence ID" value="NZ_CP027657.1"/>
</dbReference>
<sequence length="352" mass="35620">MKFISNYAAQVALASGVTELALALPDGVYRLTMSDARGADATRFEYLDAAVVSGIATLTRALEGSADQDWPDGSWIYCSITAGVMEDLQSQIDALGWTPGNFVQRLEQGEAGQGDLFWSAAGVGAYARVAVASAFGFTQAAISAVAGVLSVVDGYVSASGSGAATSVQSADGQLVISTGTTATGTVTLGAAPGPAAGFASVPDIEKADVAAAEVAINVFLPTAPSAAQDLEVDITLGVPGLGGISLRQSRLVNDGNLVLSYQGAEDFEQVNTSAALSPSGTVLVLLLNDTQMELATRPFWGSTSKTTLATVPLGSLGGGTAGLGFTASLSKTAGTTSRTLAVSQYAGYVRLR</sequence>
<reference evidence="1 2" key="1">
    <citation type="submission" date="2018-03" db="EMBL/GenBank/DDBJ databases">
        <title>Complete genome sequence and methylome analysis of Pseudomonas mendocina NEB 698.</title>
        <authorList>
            <person name="Morgan R.D."/>
        </authorList>
    </citation>
    <scope>NUCLEOTIDE SEQUENCE [LARGE SCALE GENOMIC DNA]</scope>
    <source>
        <strain evidence="1 2">NEB698</strain>
    </source>
</reference>
<evidence type="ECO:0000313" key="2">
    <source>
        <dbReference type="Proteomes" id="UP000238327"/>
    </source>
</evidence>
<dbReference type="OrthoDB" id="7031774at2"/>
<dbReference type="Proteomes" id="UP000238327">
    <property type="component" value="Chromosome"/>
</dbReference>
<accession>A0A2R3QWV4</accession>
<organism evidence="1 2">
    <name type="scientific">Ectopseudomonas mendocina</name>
    <name type="common">Pseudomonas mendocina</name>
    <dbReference type="NCBI Taxonomy" id="300"/>
    <lineage>
        <taxon>Bacteria</taxon>
        <taxon>Pseudomonadati</taxon>
        <taxon>Pseudomonadota</taxon>
        <taxon>Gammaproteobacteria</taxon>
        <taxon>Pseudomonadales</taxon>
        <taxon>Pseudomonadaceae</taxon>
        <taxon>Ectopseudomonas</taxon>
    </lineage>
</organism>
<evidence type="ECO:0000313" key="1">
    <source>
        <dbReference type="EMBL" id="AVO56162.1"/>
    </source>
</evidence>
<dbReference type="EMBL" id="CP027657">
    <property type="protein sequence ID" value="AVO56162.1"/>
    <property type="molecule type" value="Genomic_DNA"/>
</dbReference>
<proteinExistence type="predicted"/>
<dbReference type="AlphaFoldDB" id="A0A2R3QWV4"/>
<name>A0A2R3QWV4_ECTME</name>
<gene>
    <name evidence="1" type="ORF">C7A17_26605</name>
</gene>
<protein>
    <submittedName>
        <fullName evidence="1">Uncharacterized protein</fullName>
    </submittedName>
</protein>